<dbReference type="Proteomes" id="UP000825799">
    <property type="component" value="Chromosome"/>
</dbReference>
<proteinExistence type="predicted"/>
<feature type="chain" id="PRO_5047427990" description="LPS-assembly lipoprotein" evidence="1">
    <location>
        <begin position="22"/>
        <end position="165"/>
    </location>
</feature>
<protein>
    <recommendedName>
        <fullName evidence="4">LPS-assembly lipoprotein</fullName>
    </recommendedName>
</protein>
<keyword evidence="1" id="KW-0732">Signal</keyword>
<dbReference type="EMBL" id="CP080590">
    <property type="protein sequence ID" value="QYO77756.1"/>
    <property type="molecule type" value="Genomic_DNA"/>
</dbReference>
<dbReference type="PROSITE" id="PS51257">
    <property type="entry name" value="PROKAR_LIPOPROTEIN"/>
    <property type="match status" value="1"/>
</dbReference>
<sequence>MTRTKLLSLATMALLASLLTACTSFTPVYGDRPGAGMESVRFNFASPDSRIEQIIFDRLKLAFPGEAGPNDPVLDIAASAVSLPGSMSNAFAVARPTNVRVQATVTITNDDRVLFEATRFADTAYQSGKLTPVDIASSQGAQETAARAAAESLRISVLSGYRPAP</sequence>
<evidence type="ECO:0000313" key="2">
    <source>
        <dbReference type="EMBL" id="QYO77756.1"/>
    </source>
</evidence>
<keyword evidence="3" id="KW-1185">Reference proteome</keyword>
<evidence type="ECO:0008006" key="4">
    <source>
        <dbReference type="Google" id="ProtNLM"/>
    </source>
</evidence>
<name>A0ABX8WG84_9HYPH</name>
<evidence type="ECO:0000313" key="3">
    <source>
        <dbReference type="Proteomes" id="UP000825799"/>
    </source>
</evidence>
<dbReference type="RefSeq" id="WP_220306210.1">
    <property type="nucleotide sequence ID" value="NZ_CP080590.1"/>
</dbReference>
<dbReference type="Gene3D" id="3.30.160.150">
    <property type="entry name" value="Lipoprotein like domain"/>
    <property type="match status" value="1"/>
</dbReference>
<gene>
    <name evidence="2" type="ORF">K1X15_04085</name>
</gene>
<feature type="signal peptide" evidence="1">
    <location>
        <begin position="1"/>
        <end position="21"/>
    </location>
</feature>
<reference evidence="2 3" key="1">
    <citation type="submission" date="2021-08" db="EMBL/GenBank/DDBJ databases">
        <title>Devosia salina sp. nov., isolated from the South China Sea sediment.</title>
        <authorList>
            <person name="Zhou Z."/>
        </authorList>
    </citation>
    <scope>NUCLEOTIDE SEQUENCE [LARGE SCALE GENOMIC DNA]</scope>
    <source>
        <strain evidence="2 3">SCS-3</strain>
    </source>
</reference>
<accession>A0ABX8WG84</accession>
<evidence type="ECO:0000256" key="1">
    <source>
        <dbReference type="SAM" id="SignalP"/>
    </source>
</evidence>
<organism evidence="2 3">
    <name type="scientific">Devosia salina</name>
    <dbReference type="NCBI Taxonomy" id="2860336"/>
    <lineage>
        <taxon>Bacteria</taxon>
        <taxon>Pseudomonadati</taxon>
        <taxon>Pseudomonadota</taxon>
        <taxon>Alphaproteobacteria</taxon>
        <taxon>Hyphomicrobiales</taxon>
        <taxon>Devosiaceae</taxon>
        <taxon>Devosia</taxon>
    </lineage>
</organism>